<dbReference type="Proteomes" id="UP000286097">
    <property type="component" value="Unassembled WGS sequence"/>
</dbReference>
<proteinExistence type="predicted"/>
<evidence type="ECO:0000313" key="3">
    <source>
        <dbReference type="Proteomes" id="UP000286097"/>
    </source>
</evidence>
<sequence length="620" mass="70160">MLDNIPFFPQIVLTSEERARYDRNVASFLCDAVTEYSSPSYLTNDDAWIHVRRRKQLSIYKSVYGTRDPHVTLFRGTGLVQGPVQDVMDGLYCDTTEGLRACKTLLKYKLVDGSIMNVTEQRSPDAPYRFAGIKWFAAKAAWGLTKHRDVLAYERMGTTTDANGNELAYHVLHSIDHPDWPIDAIKGIKREHQVTCFLYRNYRDSQVECFIWSTVYNLDSVAPRLAEYVVAGTLLNVTECAKSARAKKFSMLMKNAQHSKWPVRSLCHICYGRSFISTNRPCAGCFQSVCKSCSDYRFIFHVDAQTGRPHQQRFCKLCINSTEAIDSHKFEASIKRLSETAATEELSRRGPQTMSNSQNAIKSPAKANQSSQSVVDTSLRSNYLDWGSDWSSQDDDDDEYLRERAAAGRNRSKSKSKSKSSRSDAVSLSDLDSVDKFSPYPSTPQSHKQQTEGRNKSVKENRVQKKHGASSYREPRQQYQSPMEYTAQSRHYQQRPEPLSCHAKNGHQTPLPPFRSPYQPSQPKKPSYTGGFSVISKDSDDGTEAALMENGLGLSKFDLGVMKAPLTDLDGLTLSMDSDDDDRPHRRRGPRYGRSSHADKDGFLSDLYSLSRSRIHGQHY</sequence>
<dbReference type="AlphaFoldDB" id="A0A425C993"/>
<feature type="compositionally biased region" description="Polar residues" evidence="1">
    <location>
        <begin position="350"/>
        <end position="374"/>
    </location>
</feature>
<dbReference type="VEuPathDB" id="FungiDB:DD237_006994"/>
<dbReference type="CDD" id="cd00065">
    <property type="entry name" value="FYVE_like_SF"/>
    <property type="match status" value="1"/>
</dbReference>
<evidence type="ECO:0000256" key="1">
    <source>
        <dbReference type="SAM" id="MobiDB-lite"/>
    </source>
</evidence>
<protein>
    <recommendedName>
        <fullName evidence="4">FYVE-type domain-containing protein</fullName>
    </recommendedName>
</protein>
<dbReference type="InterPro" id="IPR052727">
    <property type="entry name" value="Rab4/Rab5_effector"/>
</dbReference>
<dbReference type="EMBL" id="QKXF01000247">
    <property type="protein sequence ID" value="RQM13582.1"/>
    <property type="molecule type" value="Genomic_DNA"/>
</dbReference>
<organism evidence="2 3">
    <name type="scientific">Peronospora effusa</name>
    <dbReference type="NCBI Taxonomy" id="542832"/>
    <lineage>
        <taxon>Eukaryota</taxon>
        <taxon>Sar</taxon>
        <taxon>Stramenopiles</taxon>
        <taxon>Oomycota</taxon>
        <taxon>Peronosporomycetes</taxon>
        <taxon>Peronosporales</taxon>
        <taxon>Peronosporaceae</taxon>
        <taxon>Peronospora</taxon>
    </lineage>
</organism>
<feature type="region of interest" description="Disordered" evidence="1">
    <location>
        <begin position="405"/>
        <end position="529"/>
    </location>
</feature>
<comment type="caution">
    <text evidence="2">The sequence shown here is derived from an EMBL/GenBank/DDBJ whole genome shotgun (WGS) entry which is preliminary data.</text>
</comment>
<reference evidence="2 3" key="1">
    <citation type="submission" date="2018-06" db="EMBL/GenBank/DDBJ databases">
        <title>Comparative genomics of downy mildews reveals potential adaptations to biotrophy.</title>
        <authorList>
            <person name="Fletcher K."/>
            <person name="Klosterman S.J."/>
            <person name="Derevnina L."/>
            <person name="Martin F."/>
            <person name="Koike S."/>
            <person name="Reyes Chin-Wo S."/>
            <person name="Mou B."/>
            <person name="Michelmore R."/>
        </authorList>
    </citation>
    <scope>NUCLEOTIDE SEQUENCE [LARGE SCALE GENOMIC DNA]</scope>
    <source>
        <strain evidence="2 3">R13</strain>
    </source>
</reference>
<gene>
    <name evidence="2" type="ORF">DD237_006994</name>
</gene>
<dbReference type="OrthoDB" id="79097at2759"/>
<evidence type="ECO:0000313" key="2">
    <source>
        <dbReference type="EMBL" id="RQM13582.1"/>
    </source>
</evidence>
<dbReference type="InterPro" id="IPR023393">
    <property type="entry name" value="START-like_dom_sf"/>
</dbReference>
<accession>A0A425C993</accession>
<name>A0A425C993_9STRA</name>
<feature type="compositionally biased region" description="Basic and acidic residues" evidence="1">
    <location>
        <begin position="449"/>
        <end position="463"/>
    </location>
</feature>
<feature type="compositionally biased region" description="Polar residues" evidence="1">
    <location>
        <begin position="477"/>
        <end position="491"/>
    </location>
</feature>
<evidence type="ECO:0008006" key="4">
    <source>
        <dbReference type="Google" id="ProtNLM"/>
    </source>
</evidence>
<feature type="region of interest" description="Disordered" evidence="1">
    <location>
        <begin position="573"/>
        <end position="599"/>
    </location>
</feature>
<dbReference type="SUPFAM" id="SSF55961">
    <property type="entry name" value="Bet v1-like"/>
    <property type="match status" value="1"/>
</dbReference>
<dbReference type="PANTHER" id="PTHR13510">
    <property type="entry name" value="FYVE-FINGER-CONTAINING RAB5 EFFECTOR PROTEIN RABENOSYN-5-RELATED"/>
    <property type="match status" value="1"/>
</dbReference>
<feature type="compositionally biased region" description="Low complexity" evidence="1">
    <location>
        <begin position="516"/>
        <end position="528"/>
    </location>
</feature>
<dbReference type="PANTHER" id="PTHR13510:SF44">
    <property type="entry name" value="RABENOSYN-5"/>
    <property type="match status" value="1"/>
</dbReference>
<feature type="region of interest" description="Disordered" evidence="1">
    <location>
        <begin position="341"/>
        <end position="374"/>
    </location>
</feature>
<dbReference type="Gene3D" id="3.30.530.20">
    <property type="match status" value="1"/>
</dbReference>
<feature type="compositionally biased region" description="Basic residues" evidence="1">
    <location>
        <begin position="410"/>
        <end position="420"/>
    </location>
</feature>